<dbReference type="PANTHER" id="PTHR36509:SF2">
    <property type="entry name" value="BLL3101 PROTEIN"/>
    <property type="match status" value="1"/>
</dbReference>
<evidence type="ECO:0000313" key="3">
    <source>
        <dbReference type="Proteomes" id="UP001597264"/>
    </source>
</evidence>
<dbReference type="EMBL" id="JBHTLR010000023">
    <property type="protein sequence ID" value="MFD1218115.1"/>
    <property type="molecule type" value="Genomic_DNA"/>
</dbReference>
<dbReference type="RefSeq" id="WP_230439065.1">
    <property type="nucleotide sequence ID" value="NZ_CP087715.1"/>
</dbReference>
<evidence type="ECO:0000259" key="1">
    <source>
        <dbReference type="Pfam" id="PF06742"/>
    </source>
</evidence>
<proteinExistence type="predicted"/>
<dbReference type="Gene3D" id="2.60.120.600">
    <property type="entry name" value="Domain of unknown function DUF1214, C-terminal domain"/>
    <property type="match status" value="1"/>
</dbReference>
<feature type="domain" description="DUF1214" evidence="1">
    <location>
        <begin position="111"/>
        <end position="219"/>
    </location>
</feature>
<accession>A0ABW3UE82</accession>
<dbReference type="Pfam" id="PF06742">
    <property type="entry name" value="DUF1214"/>
    <property type="match status" value="1"/>
</dbReference>
<sequence>MGAAEFFSLFVELAKKNPPHAHDYPILDRMKRIGIVPGSSFSLEAQSKTVRQSLESAREAALPHIMDAWKKSATLINGWSMNLSGMGNYGTNYLRRAAVAFGGLGANVPDDAVYPTAFVDADGEPLRSDRRYVMHFDKDEMPPARAFWSLTMYNDRQLFADNPIDRYAIGDRDKLTFNPDGSLDLYIQRESPGAGKESNWLPTPADGNFSLMMRLYWPALEVLDGSWAPPQVKRNN</sequence>
<protein>
    <submittedName>
        <fullName evidence="2">DUF1254 domain-containing protein</fullName>
    </submittedName>
</protein>
<name>A0ABW3UE82_9GAMM</name>
<dbReference type="InterPro" id="IPR010621">
    <property type="entry name" value="DUF1214"/>
</dbReference>
<organism evidence="2 3">
    <name type="scientific">Microbulbifer celer</name>
    <dbReference type="NCBI Taxonomy" id="435905"/>
    <lineage>
        <taxon>Bacteria</taxon>
        <taxon>Pseudomonadati</taxon>
        <taxon>Pseudomonadota</taxon>
        <taxon>Gammaproteobacteria</taxon>
        <taxon>Cellvibrionales</taxon>
        <taxon>Microbulbiferaceae</taxon>
        <taxon>Microbulbifer</taxon>
    </lineage>
</organism>
<keyword evidence="3" id="KW-1185">Reference proteome</keyword>
<reference evidence="3" key="1">
    <citation type="journal article" date="2019" name="Int. J. Syst. Evol. Microbiol.">
        <title>The Global Catalogue of Microorganisms (GCM) 10K type strain sequencing project: providing services to taxonomists for standard genome sequencing and annotation.</title>
        <authorList>
            <consortium name="The Broad Institute Genomics Platform"/>
            <consortium name="The Broad Institute Genome Sequencing Center for Infectious Disease"/>
            <person name="Wu L."/>
            <person name="Ma J."/>
        </authorList>
    </citation>
    <scope>NUCLEOTIDE SEQUENCE [LARGE SCALE GENOMIC DNA]</scope>
    <source>
        <strain evidence="3">CCUG 54356</strain>
    </source>
</reference>
<evidence type="ECO:0000313" key="2">
    <source>
        <dbReference type="EMBL" id="MFD1218115.1"/>
    </source>
</evidence>
<gene>
    <name evidence="2" type="ORF">ACFQ2X_16060</name>
</gene>
<dbReference type="Proteomes" id="UP001597264">
    <property type="component" value="Unassembled WGS sequence"/>
</dbReference>
<dbReference type="InterPro" id="IPR037049">
    <property type="entry name" value="DUF1214_C_sf"/>
</dbReference>
<comment type="caution">
    <text evidence="2">The sequence shown here is derived from an EMBL/GenBank/DDBJ whole genome shotgun (WGS) entry which is preliminary data.</text>
</comment>
<dbReference type="SUPFAM" id="SSF160935">
    <property type="entry name" value="VPA0735-like"/>
    <property type="match status" value="1"/>
</dbReference>
<dbReference type="PANTHER" id="PTHR36509">
    <property type="entry name" value="BLL3101 PROTEIN"/>
    <property type="match status" value="1"/>
</dbReference>